<dbReference type="InterPro" id="IPR036890">
    <property type="entry name" value="HATPase_C_sf"/>
</dbReference>
<dbReference type="InterPro" id="IPR005467">
    <property type="entry name" value="His_kinase_dom"/>
</dbReference>
<comment type="subcellular location">
    <subcellularLocation>
        <location evidence="2">Membrane</location>
        <topology evidence="2">Multi-pass membrane protein</topology>
    </subcellularLocation>
</comment>
<evidence type="ECO:0000259" key="14">
    <source>
        <dbReference type="PROSITE" id="PS50109"/>
    </source>
</evidence>
<accession>A0ABW2YB16</accession>
<keyword evidence="4" id="KW-0597">Phosphoprotein</keyword>
<dbReference type="Proteomes" id="UP001597110">
    <property type="component" value="Unassembled WGS sequence"/>
</dbReference>
<keyword evidence="7" id="KW-0547">Nucleotide-binding</keyword>
<evidence type="ECO:0000256" key="8">
    <source>
        <dbReference type="ARBA" id="ARBA00022777"/>
    </source>
</evidence>
<keyword evidence="8" id="KW-0418">Kinase</keyword>
<keyword evidence="16" id="KW-1185">Reference proteome</keyword>
<keyword evidence="10 13" id="KW-1133">Transmembrane helix</keyword>
<evidence type="ECO:0000256" key="11">
    <source>
        <dbReference type="ARBA" id="ARBA00023012"/>
    </source>
</evidence>
<evidence type="ECO:0000313" key="15">
    <source>
        <dbReference type="EMBL" id="MFD0724821.1"/>
    </source>
</evidence>
<evidence type="ECO:0000256" key="5">
    <source>
        <dbReference type="ARBA" id="ARBA00022679"/>
    </source>
</evidence>
<organism evidence="15 16">
    <name type="scientific">Lysobacter brunescens</name>
    <dbReference type="NCBI Taxonomy" id="262323"/>
    <lineage>
        <taxon>Bacteria</taxon>
        <taxon>Pseudomonadati</taxon>
        <taxon>Pseudomonadota</taxon>
        <taxon>Gammaproteobacteria</taxon>
        <taxon>Lysobacterales</taxon>
        <taxon>Lysobacteraceae</taxon>
        <taxon>Lysobacter</taxon>
    </lineage>
</organism>
<dbReference type="EMBL" id="JBHTIF010000001">
    <property type="protein sequence ID" value="MFD0724821.1"/>
    <property type="molecule type" value="Genomic_DNA"/>
</dbReference>
<dbReference type="SUPFAM" id="SSF55874">
    <property type="entry name" value="ATPase domain of HSP90 chaperone/DNA topoisomerase II/histidine kinase"/>
    <property type="match status" value="1"/>
</dbReference>
<dbReference type="Pfam" id="PF08521">
    <property type="entry name" value="2CSK_N"/>
    <property type="match status" value="1"/>
</dbReference>
<keyword evidence="5" id="KW-0808">Transferase</keyword>
<evidence type="ECO:0000256" key="4">
    <source>
        <dbReference type="ARBA" id="ARBA00022553"/>
    </source>
</evidence>
<keyword evidence="12 13" id="KW-0472">Membrane</keyword>
<evidence type="ECO:0000313" key="16">
    <source>
        <dbReference type="Proteomes" id="UP001597110"/>
    </source>
</evidence>
<sequence length="464" mass="49473">MLLSIIGTTTVVLLVAAAFSYNSGLREADELFDAKLAHSSRVLMSLTDAPLDELPPRSPGAAPDAPRVIRVWHGTFDGEHASLAQSSGHVYETKLAFQVRDPAGVLLLRSESGPALPLAPLAPGFADSLIDGEHWRTFTLRSPGGRWYQSGELAGIRSEIAEEIAFGTMLPLLVALPLLALFVWLAVGWACGSLRRVSDAVDERVPERMAPIALTRVPREIAAIIGAVNGLLARLQEALFREKRFTADAAHELRTPIAALKLHAYNLAHAADADERAQSQQRLDAGIARMERLVAQLLALSRIERDAPTVAQAASVDLAEVARRCRDDVVAATGIDAARIALDLAPVAVTGDDLLVDAVVRNLVDNAVRYAARGQIRVRTDRDGDRATLVVEDAGPGIPEDARERVFSRFHRELGSGVEGSGLGLSIVAEALQRLGGTIVLDASPTFGGLRATVTLPVAGTAAR</sequence>
<evidence type="ECO:0000256" key="1">
    <source>
        <dbReference type="ARBA" id="ARBA00000085"/>
    </source>
</evidence>
<evidence type="ECO:0000256" key="10">
    <source>
        <dbReference type="ARBA" id="ARBA00022989"/>
    </source>
</evidence>
<dbReference type="InterPro" id="IPR013727">
    <property type="entry name" value="2CSK_N"/>
</dbReference>
<dbReference type="PROSITE" id="PS50109">
    <property type="entry name" value="HIS_KIN"/>
    <property type="match status" value="1"/>
</dbReference>
<dbReference type="SMART" id="SM00388">
    <property type="entry name" value="HisKA"/>
    <property type="match status" value="1"/>
</dbReference>
<keyword evidence="6 13" id="KW-0812">Transmembrane</keyword>
<dbReference type="InterPro" id="IPR003594">
    <property type="entry name" value="HATPase_dom"/>
</dbReference>
<keyword evidence="9 15" id="KW-0067">ATP-binding</keyword>
<evidence type="ECO:0000256" key="7">
    <source>
        <dbReference type="ARBA" id="ARBA00022741"/>
    </source>
</evidence>
<dbReference type="Gene3D" id="1.10.287.130">
    <property type="match status" value="1"/>
</dbReference>
<evidence type="ECO:0000256" key="2">
    <source>
        <dbReference type="ARBA" id="ARBA00004141"/>
    </source>
</evidence>
<dbReference type="SMART" id="SM00387">
    <property type="entry name" value="HATPase_c"/>
    <property type="match status" value="1"/>
</dbReference>
<reference evidence="16" key="1">
    <citation type="journal article" date="2019" name="Int. J. Syst. Evol. Microbiol.">
        <title>The Global Catalogue of Microorganisms (GCM) 10K type strain sequencing project: providing services to taxonomists for standard genome sequencing and annotation.</title>
        <authorList>
            <consortium name="The Broad Institute Genomics Platform"/>
            <consortium name="The Broad Institute Genome Sequencing Center for Infectious Disease"/>
            <person name="Wu L."/>
            <person name="Ma J."/>
        </authorList>
    </citation>
    <scope>NUCLEOTIDE SEQUENCE [LARGE SCALE GENOMIC DNA]</scope>
    <source>
        <strain evidence="16">CCUG 55585</strain>
    </source>
</reference>
<feature type="transmembrane region" description="Helical" evidence="13">
    <location>
        <begin position="164"/>
        <end position="187"/>
    </location>
</feature>
<dbReference type="InterPro" id="IPR036097">
    <property type="entry name" value="HisK_dim/P_sf"/>
</dbReference>
<dbReference type="CDD" id="cd00082">
    <property type="entry name" value="HisKA"/>
    <property type="match status" value="1"/>
</dbReference>
<keyword evidence="11" id="KW-0902">Two-component regulatory system</keyword>
<evidence type="ECO:0000256" key="13">
    <source>
        <dbReference type="SAM" id="Phobius"/>
    </source>
</evidence>
<dbReference type="PANTHER" id="PTHR45436:SF14">
    <property type="entry name" value="SENSOR PROTEIN QSEC"/>
    <property type="match status" value="1"/>
</dbReference>
<feature type="domain" description="Histidine kinase" evidence="14">
    <location>
        <begin position="248"/>
        <end position="460"/>
    </location>
</feature>
<evidence type="ECO:0000256" key="9">
    <source>
        <dbReference type="ARBA" id="ARBA00022840"/>
    </source>
</evidence>
<name>A0ABW2YB16_9GAMM</name>
<comment type="catalytic activity">
    <reaction evidence="1">
        <text>ATP + protein L-histidine = ADP + protein N-phospho-L-histidine.</text>
        <dbReference type="EC" id="2.7.13.3"/>
    </reaction>
</comment>
<dbReference type="GO" id="GO:0005524">
    <property type="term" value="F:ATP binding"/>
    <property type="evidence" value="ECO:0007669"/>
    <property type="project" value="UniProtKB-KW"/>
</dbReference>
<dbReference type="Pfam" id="PF02518">
    <property type="entry name" value="HATPase_c"/>
    <property type="match status" value="1"/>
</dbReference>
<dbReference type="EC" id="2.7.13.3" evidence="3"/>
<dbReference type="InterPro" id="IPR003661">
    <property type="entry name" value="HisK_dim/P_dom"/>
</dbReference>
<dbReference type="PANTHER" id="PTHR45436">
    <property type="entry name" value="SENSOR HISTIDINE KINASE YKOH"/>
    <property type="match status" value="1"/>
</dbReference>
<evidence type="ECO:0000256" key="12">
    <source>
        <dbReference type="ARBA" id="ARBA00023136"/>
    </source>
</evidence>
<evidence type="ECO:0000256" key="6">
    <source>
        <dbReference type="ARBA" id="ARBA00022692"/>
    </source>
</evidence>
<protein>
    <recommendedName>
        <fullName evidence="3">histidine kinase</fullName>
        <ecNumber evidence="3">2.7.13.3</ecNumber>
    </recommendedName>
</protein>
<dbReference type="InterPro" id="IPR050428">
    <property type="entry name" value="TCS_sensor_his_kinase"/>
</dbReference>
<dbReference type="SUPFAM" id="SSF47384">
    <property type="entry name" value="Homodimeric domain of signal transducing histidine kinase"/>
    <property type="match status" value="1"/>
</dbReference>
<dbReference type="Gene3D" id="3.30.565.10">
    <property type="entry name" value="Histidine kinase-like ATPase, C-terminal domain"/>
    <property type="match status" value="1"/>
</dbReference>
<dbReference type="InterPro" id="IPR004358">
    <property type="entry name" value="Sig_transdc_His_kin-like_C"/>
</dbReference>
<dbReference type="PRINTS" id="PR00344">
    <property type="entry name" value="BCTRLSENSOR"/>
</dbReference>
<dbReference type="Pfam" id="PF00512">
    <property type="entry name" value="HisKA"/>
    <property type="match status" value="1"/>
</dbReference>
<evidence type="ECO:0000256" key="3">
    <source>
        <dbReference type="ARBA" id="ARBA00012438"/>
    </source>
</evidence>
<comment type="caution">
    <text evidence="15">The sequence shown here is derived from an EMBL/GenBank/DDBJ whole genome shotgun (WGS) entry which is preliminary data.</text>
</comment>
<dbReference type="RefSeq" id="WP_386824023.1">
    <property type="nucleotide sequence ID" value="NZ_JBHTIF010000001.1"/>
</dbReference>
<proteinExistence type="predicted"/>
<gene>
    <name evidence="15" type="ORF">ACFQ0E_04330</name>
</gene>